<protein>
    <submittedName>
        <fullName evidence="2">Hypothetical_protein</fullName>
    </submittedName>
</protein>
<dbReference type="EMBL" id="CAXDID020000004">
    <property type="protein sequence ID" value="CAL5973429.1"/>
    <property type="molecule type" value="Genomic_DNA"/>
</dbReference>
<dbReference type="Proteomes" id="UP001642409">
    <property type="component" value="Unassembled WGS sequence"/>
</dbReference>
<evidence type="ECO:0000313" key="1">
    <source>
        <dbReference type="EMBL" id="CAI9933180.1"/>
    </source>
</evidence>
<dbReference type="EMBL" id="CATOUU010000531">
    <property type="protein sequence ID" value="CAI9933180.1"/>
    <property type="molecule type" value="Genomic_DNA"/>
</dbReference>
<organism evidence="1">
    <name type="scientific">Hexamita inflata</name>
    <dbReference type="NCBI Taxonomy" id="28002"/>
    <lineage>
        <taxon>Eukaryota</taxon>
        <taxon>Metamonada</taxon>
        <taxon>Diplomonadida</taxon>
        <taxon>Hexamitidae</taxon>
        <taxon>Hexamitinae</taxon>
        <taxon>Hexamita</taxon>
    </lineage>
</organism>
<sequence>MIFSFVYYIGFMVQIVIPYVIHEESKLLVISVGSFLVEIQFSKLRRICLYDHSICSASRALEQMLVLDYCDQQLGDEIIPNRLGEHKTLIIDSRVKPSSERIDQLFNLSVDVIDLIFKEYPNNKGFGTAVPDKLNRVIDFWDYIQRNVTDEPFWKTEEYFRDYSDFVSGFQRQERTKRRVKSSGLAHNRRV</sequence>
<evidence type="ECO:0000313" key="3">
    <source>
        <dbReference type="Proteomes" id="UP001642409"/>
    </source>
</evidence>
<proteinExistence type="predicted"/>
<comment type="caution">
    <text evidence="1">The sequence shown here is derived from an EMBL/GenBank/DDBJ whole genome shotgun (WGS) entry which is preliminary data.</text>
</comment>
<reference evidence="1" key="1">
    <citation type="submission" date="2023-06" db="EMBL/GenBank/DDBJ databases">
        <authorList>
            <person name="Kurt Z."/>
        </authorList>
    </citation>
    <scope>NUCLEOTIDE SEQUENCE</scope>
</reference>
<accession>A0AA86P7Q4</accession>
<gene>
    <name evidence="1" type="ORF">HINF_LOCUS20825</name>
    <name evidence="2" type="ORF">HINF_LOCUS2371</name>
</gene>
<dbReference type="AlphaFoldDB" id="A0AA86P7Q4"/>
<keyword evidence="3" id="KW-1185">Reference proteome</keyword>
<name>A0AA86P7Q4_9EUKA</name>
<reference evidence="2 3" key="2">
    <citation type="submission" date="2024-07" db="EMBL/GenBank/DDBJ databases">
        <authorList>
            <person name="Akdeniz Z."/>
        </authorList>
    </citation>
    <scope>NUCLEOTIDE SEQUENCE [LARGE SCALE GENOMIC DNA]</scope>
</reference>
<evidence type="ECO:0000313" key="2">
    <source>
        <dbReference type="EMBL" id="CAL5973429.1"/>
    </source>
</evidence>